<dbReference type="GO" id="GO:0016627">
    <property type="term" value="F:oxidoreductase activity, acting on the CH-CH group of donors"/>
    <property type="evidence" value="ECO:0007669"/>
    <property type="project" value="InterPro"/>
</dbReference>
<organism evidence="3 4">
    <name type="scientific">Ligilactobacillus salivarius</name>
    <dbReference type="NCBI Taxonomy" id="1624"/>
    <lineage>
        <taxon>Bacteria</taxon>
        <taxon>Bacillati</taxon>
        <taxon>Bacillota</taxon>
        <taxon>Bacilli</taxon>
        <taxon>Lactobacillales</taxon>
        <taxon>Lactobacillaceae</taxon>
        <taxon>Ligilactobacillus</taxon>
    </lineage>
</organism>
<name>A0A6A8LU95_9LACO</name>
<dbReference type="GO" id="GO:0005737">
    <property type="term" value="C:cytoplasm"/>
    <property type="evidence" value="ECO:0007669"/>
    <property type="project" value="InterPro"/>
</dbReference>
<proteinExistence type="predicted"/>
<dbReference type="Proteomes" id="UP000437575">
    <property type="component" value="Unassembled WGS sequence"/>
</dbReference>
<dbReference type="EMBL" id="WKKZ01001426">
    <property type="protein sequence ID" value="MSE06851.1"/>
    <property type="molecule type" value="Genomic_DNA"/>
</dbReference>
<dbReference type="InterPro" id="IPR005720">
    <property type="entry name" value="Dihydroorotate_DH_cat"/>
</dbReference>
<comment type="caution">
    <text evidence="3">The sequence shown here is derived from an EMBL/GenBank/DDBJ whole genome shotgun (WGS) entry which is preliminary data.</text>
</comment>
<evidence type="ECO:0000313" key="3">
    <source>
        <dbReference type="EMBL" id="MSE06851.1"/>
    </source>
</evidence>
<dbReference type="Gene3D" id="3.20.20.70">
    <property type="entry name" value="Aldolase class I"/>
    <property type="match status" value="1"/>
</dbReference>
<evidence type="ECO:0000256" key="1">
    <source>
        <dbReference type="ARBA" id="ARBA00023002"/>
    </source>
</evidence>
<dbReference type="AlphaFoldDB" id="A0A6A8LU95"/>
<sequence length="59" mass="6611">VLEMYMAGASAVAVGTAHFHDSMICPHLIEELPKRMEELGIESLEELRLNVKKRGAFKL</sequence>
<evidence type="ECO:0000313" key="4">
    <source>
        <dbReference type="Proteomes" id="UP000437575"/>
    </source>
</evidence>
<accession>A0A6A8LU95</accession>
<dbReference type="Pfam" id="PF01180">
    <property type="entry name" value="DHO_dh"/>
    <property type="match status" value="1"/>
</dbReference>
<evidence type="ECO:0000259" key="2">
    <source>
        <dbReference type="Pfam" id="PF01180"/>
    </source>
</evidence>
<gene>
    <name evidence="3" type="ORF">GKC34_14320</name>
</gene>
<reference evidence="3 4" key="1">
    <citation type="submission" date="2019-11" db="EMBL/GenBank/DDBJ databases">
        <title>Draft Genome Sequence of Plant Growth-Promoting Rhizosphere-Associated Bacteria.</title>
        <authorList>
            <person name="Vasilyev I.Y."/>
            <person name="Radchenko V."/>
            <person name="Ilnitskaya E.V."/>
        </authorList>
    </citation>
    <scope>NUCLEOTIDE SEQUENCE [LARGE SCALE GENOMIC DNA]</scope>
    <source>
        <strain evidence="3 4">VRA_1sq_f</strain>
    </source>
</reference>
<feature type="non-terminal residue" evidence="3">
    <location>
        <position position="1"/>
    </location>
</feature>
<dbReference type="InterPro" id="IPR013785">
    <property type="entry name" value="Aldolase_TIM"/>
</dbReference>
<feature type="domain" description="Dihydroorotate dehydrogenase catalytic" evidence="2">
    <location>
        <begin position="1"/>
        <end position="36"/>
    </location>
</feature>
<dbReference type="SUPFAM" id="SSF51395">
    <property type="entry name" value="FMN-linked oxidoreductases"/>
    <property type="match status" value="1"/>
</dbReference>
<protein>
    <submittedName>
        <fullName evidence="3">Dihydroorotate dehydrogenase catalytic subunit</fullName>
    </submittedName>
</protein>
<keyword evidence="1" id="KW-0560">Oxidoreductase</keyword>